<dbReference type="Pfam" id="PF13518">
    <property type="entry name" value="HTH_28"/>
    <property type="match status" value="1"/>
</dbReference>
<organism evidence="3 4">
    <name type="scientific">Pilimelia terevasa</name>
    <dbReference type="NCBI Taxonomy" id="53372"/>
    <lineage>
        <taxon>Bacteria</taxon>
        <taxon>Bacillati</taxon>
        <taxon>Actinomycetota</taxon>
        <taxon>Actinomycetes</taxon>
        <taxon>Micromonosporales</taxon>
        <taxon>Micromonosporaceae</taxon>
        <taxon>Pilimelia</taxon>
    </lineage>
</organism>
<evidence type="ECO:0000259" key="1">
    <source>
        <dbReference type="Pfam" id="PF13518"/>
    </source>
</evidence>
<reference evidence="3" key="1">
    <citation type="journal article" date="2014" name="Int. J. Syst. Evol. Microbiol.">
        <title>Complete genome sequence of Corynebacterium casei LMG S-19264T (=DSM 44701T), isolated from a smear-ripened cheese.</title>
        <authorList>
            <consortium name="US DOE Joint Genome Institute (JGI-PGF)"/>
            <person name="Walter F."/>
            <person name="Albersmeier A."/>
            <person name="Kalinowski J."/>
            <person name="Ruckert C."/>
        </authorList>
    </citation>
    <scope>NUCLEOTIDE SEQUENCE</scope>
    <source>
        <strain evidence="3">JCM 3091</strain>
    </source>
</reference>
<gene>
    <name evidence="3" type="ORF">GCM10010124_02480</name>
</gene>
<evidence type="ECO:0000259" key="2">
    <source>
        <dbReference type="Pfam" id="PF14028"/>
    </source>
</evidence>
<dbReference type="EMBL" id="BMQC01000001">
    <property type="protein sequence ID" value="GGK13436.1"/>
    <property type="molecule type" value="Genomic_DNA"/>
</dbReference>
<dbReference type="AlphaFoldDB" id="A0A8J3BGK2"/>
<dbReference type="Pfam" id="PF14028">
    <property type="entry name" value="Lant_dehydr_C"/>
    <property type="match status" value="1"/>
</dbReference>
<evidence type="ECO:0000313" key="3">
    <source>
        <dbReference type="EMBL" id="GGK13436.1"/>
    </source>
</evidence>
<dbReference type="RefSeq" id="WP_189112261.1">
    <property type="nucleotide sequence ID" value="NZ_BMQC01000001.1"/>
</dbReference>
<keyword evidence="4" id="KW-1185">Reference proteome</keyword>
<name>A0A8J3BGK2_9ACTN</name>
<protein>
    <submittedName>
        <fullName evidence="3">Uncharacterized protein</fullName>
    </submittedName>
</protein>
<evidence type="ECO:0000313" key="4">
    <source>
        <dbReference type="Proteomes" id="UP000662200"/>
    </source>
</evidence>
<dbReference type="InterPro" id="IPR055247">
    <property type="entry name" value="InsJ-like_HTH"/>
</dbReference>
<proteinExistence type="predicted"/>
<reference evidence="3" key="2">
    <citation type="submission" date="2020-09" db="EMBL/GenBank/DDBJ databases">
        <authorList>
            <person name="Sun Q."/>
            <person name="Ohkuma M."/>
        </authorList>
    </citation>
    <scope>NUCLEOTIDE SEQUENCE</scope>
    <source>
        <strain evidence="3">JCM 3091</strain>
    </source>
</reference>
<comment type="caution">
    <text evidence="3">The sequence shown here is derived from an EMBL/GenBank/DDBJ whole genome shotgun (WGS) entry which is preliminary data.</text>
</comment>
<dbReference type="NCBIfam" id="TIGR03891">
    <property type="entry name" value="thiopep_ocin"/>
    <property type="match status" value="1"/>
</dbReference>
<accession>A0A8J3BGK2</accession>
<sequence>MTPDDVRLGAAGQVTEPIVLAAISGGDLTELAAEAGVGPDTIRAAVKRYRSAGRTALQDLEGTAWRQVDITFTDRAGAERTAADVPAPALAREIEAGTVTAWWFIRKGDWRLRIKPADPADPYGCTEFLDALLGELVAGGGVRAWRESNYEPETFAFGGPPAMTVAHNLFFADSRHLLAYLRGPHQQPIGRPELTMLMCSYLLRSAGLEWHEQGDVWSRVASYRDGGFPEIIDHNFCLAVRRLITVDAGPASSLARCGPLAPIANWLVEFGQAGARLRTMTNHGSLGRGLRAVLSTHILFHWNRLGIPFAIQHRLATSAAYCILGVRSRQPAIGE</sequence>
<dbReference type="Proteomes" id="UP000662200">
    <property type="component" value="Unassembled WGS sequence"/>
</dbReference>
<feature type="domain" description="Insertion element IS150 protein InsJ-like helix-turn-helix" evidence="1">
    <location>
        <begin position="18"/>
        <end position="60"/>
    </location>
</feature>
<feature type="domain" description="Thiopeptide-type bacteriocin biosynthesis" evidence="2">
    <location>
        <begin position="65"/>
        <end position="308"/>
    </location>
</feature>
<dbReference type="InterPro" id="IPR023809">
    <property type="entry name" value="Thiopep_bacteriocin_synth_dom"/>
</dbReference>